<gene>
    <name evidence="3" type="ORF">CWE23_08655</name>
</gene>
<reference evidence="4" key="1">
    <citation type="journal article" date="2018" name="Front. Microbiol.">
        <title>Genome-Based Analysis Reveals the Taxonomy and Diversity of the Family Idiomarinaceae.</title>
        <authorList>
            <person name="Liu Y."/>
            <person name="Lai Q."/>
            <person name="Shao Z."/>
        </authorList>
    </citation>
    <scope>NUCLEOTIDE SEQUENCE [LARGE SCALE GENOMIC DNA]</scope>
    <source>
        <strain evidence="4">SN-14</strain>
    </source>
</reference>
<feature type="transmembrane region" description="Helical" evidence="1">
    <location>
        <begin position="63"/>
        <end position="83"/>
    </location>
</feature>
<dbReference type="InterPro" id="IPR037185">
    <property type="entry name" value="EmrE-like"/>
</dbReference>
<proteinExistence type="predicted"/>
<keyword evidence="1" id="KW-0472">Membrane</keyword>
<accession>A0AA94EEF9</accession>
<feature type="transmembrane region" description="Helical" evidence="1">
    <location>
        <begin position="118"/>
        <end position="138"/>
    </location>
</feature>
<dbReference type="PANTHER" id="PTHR22911:SF79">
    <property type="entry name" value="MOBA-LIKE NTP TRANSFERASE DOMAIN-CONTAINING PROTEIN"/>
    <property type="match status" value="1"/>
</dbReference>
<sequence length="289" mass="30392">MGIKLVALAALFWGVSGGIAGILTGNGWDPLVVSFYRGAIGLVFILGWLCLRPRYSGLRKSRLWFWGVLAGLGIAGNFAFYFYSIVESSVAVASTLMYCAPIFVYLLSFLLGIERPTTVKYGAILLVLLGVVLLTRVYDVGGSGVTLWGTAAGLLSGLSLALFIFGFKYAVPHGSAPAILTIAFVTLVTVLAIASDTLQLGEVLTSSDGWLFALLGTFGGGVAFVVYLTGLKRTPPALASIIATIEPVSAALFGVVLLGESLRPIQIAGMSLILFTVTALGVYASRSRH</sequence>
<evidence type="ECO:0000256" key="1">
    <source>
        <dbReference type="SAM" id="Phobius"/>
    </source>
</evidence>
<feature type="transmembrane region" description="Helical" evidence="1">
    <location>
        <begin position="265"/>
        <end position="284"/>
    </location>
</feature>
<protein>
    <submittedName>
        <fullName evidence="3">EamA family transporter</fullName>
    </submittedName>
</protein>
<dbReference type="GO" id="GO:0016020">
    <property type="term" value="C:membrane"/>
    <property type="evidence" value="ECO:0007669"/>
    <property type="project" value="InterPro"/>
</dbReference>
<dbReference type="Proteomes" id="UP000286680">
    <property type="component" value="Unassembled WGS sequence"/>
</dbReference>
<comment type="caution">
    <text evidence="3">The sequence shown here is derived from an EMBL/GenBank/DDBJ whole genome shotgun (WGS) entry which is preliminary data.</text>
</comment>
<keyword evidence="4" id="KW-1185">Reference proteome</keyword>
<keyword evidence="1" id="KW-1133">Transmembrane helix</keyword>
<feature type="transmembrane region" description="Helical" evidence="1">
    <location>
        <begin position="237"/>
        <end position="259"/>
    </location>
</feature>
<dbReference type="Gene3D" id="1.10.3730.20">
    <property type="match status" value="2"/>
</dbReference>
<feature type="transmembrane region" description="Helical" evidence="1">
    <location>
        <begin position="179"/>
        <end position="198"/>
    </location>
</feature>
<name>A0AA94EEF9_9GAMM</name>
<feature type="transmembrane region" description="Helical" evidence="1">
    <location>
        <begin position="89"/>
        <end position="111"/>
    </location>
</feature>
<dbReference type="InterPro" id="IPR000620">
    <property type="entry name" value="EamA_dom"/>
</dbReference>
<evidence type="ECO:0000313" key="3">
    <source>
        <dbReference type="EMBL" id="RUO43408.1"/>
    </source>
</evidence>
<dbReference type="SUPFAM" id="SSF103481">
    <property type="entry name" value="Multidrug resistance efflux transporter EmrE"/>
    <property type="match status" value="2"/>
</dbReference>
<evidence type="ECO:0000313" key="4">
    <source>
        <dbReference type="Proteomes" id="UP000286680"/>
    </source>
</evidence>
<dbReference type="RefSeq" id="WP_126820017.1">
    <property type="nucleotide sequence ID" value="NZ_PIPS01000002.1"/>
</dbReference>
<feature type="transmembrane region" description="Helical" evidence="1">
    <location>
        <begin position="30"/>
        <end position="51"/>
    </location>
</feature>
<dbReference type="Pfam" id="PF00892">
    <property type="entry name" value="EamA"/>
    <property type="match status" value="2"/>
</dbReference>
<dbReference type="PANTHER" id="PTHR22911">
    <property type="entry name" value="ACYL-MALONYL CONDENSING ENZYME-RELATED"/>
    <property type="match status" value="1"/>
</dbReference>
<feature type="transmembrane region" description="Helical" evidence="1">
    <location>
        <begin position="144"/>
        <end position="167"/>
    </location>
</feature>
<dbReference type="EMBL" id="PIPS01000002">
    <property type="protein sequence ID" value="RUO43408.1"/>
    <property type="molecule type" value="Genomic_DNA"/>
</dbReference>
<feature type="transmembrane region" description="Helical" evidence="1">
    <location>
        <begin position="210"/>
        <end position="230"/>
    </location>
</feature>
<dbReference type="AlphaFoldDB" id="A0AA94EEF9"/>
<evidence type="ECO:0000259" key="2">
    <source>
        <dbReference type="Pfam" id="PF00892"/>
    </source>
</evidence>
<feature type="domain" description="EamA" evidence="2">
    <location>
        <begin position="2"/>
        <end position="135"/>
    </location>
</feature>
<organism evidence="3 4">
    <name type="scientific">Idiomarina aquatica</name>
    <dbReference type="NCBI Taxonomy" id="1327752"/>
    <lineage>
        <taxon>Bacteria</taxon>
        <taxon>Pseudomonadati</taxon>
        <taxon>Pseudomonadota</taxon>
        <taxon>Gammaproteobacteria</taxon>
        <taxon>Alteromonadales</taxon>
        <taxon>Idiomarinaceae</taxon>
        <taxon>Idiomarina</taxon>
    </lineage>
</organism>
<keyword evidence="1" id="KW-0812">Transmembrane</keyword>
<feature type="domain" description="EamA" evidence="2">
    <location>
        <begin position="148"/>
        <end position="278"/>
    </location>
</feature>